<dbReference type="InterPro" id="IPR004547">
    <property type="entry name" value="Glucosamine6P_isomerase"/>
</dbReference>
<accession>A0ABW5RFA7</accession>
<feature type="active site" description="For ring-opening step" evidence="3">
    <location>
        <position position="136"/>
    </location>
</feature>
<feature type="active site" description="Proton acceptor; for enolization step" evidence="3">
    <location>
        <position position="67"/>
    </location>
</feature>
<evidence type="ECO:0000256" key="1">
    <source>
        <dbReference type="ARBA" id="ARBA00022801"/>
    </source>
</evidence>
<evidence type="ECO:0000256" key="2">
    <source>
        <dbReference type="ARBA" id="ARBA00023277"/>
    </source>
</evidence>
<proteinExistence type="inferred from homology"/>
<comment type="caution">
    <text evidence="3">Lacks conserved residue(s) required for the propagation of feature annotation.</text>
</comment>
<dbReference type="SUPFAM" id="SSF100950">
    <property type="entry name" value="NagB/RpiA/CoA transferase-like"/>
    <property type="match status" value="1"/>
</dbReference>
<comment type="caution">
    <text evidence="5">The sequence shown here is derived from an EMBL/GenBank/DDBJ whole genome shotgun (WGS) entry which is preliminary data.</text>
</comment>
<feature type="domain" description="Glucosamine/galactosamine-6-phosphate isomerase" evidence="4">
    <location>
        <begin position="11"/>
        <end position="224"/>
    </location>
</feature>
<comment type="pathway">
    <text evidence="3">Amino-sugar metabolism; N-acetylneuraminate degradation; D-fructose 6-phosphate from N-acetylneuraminate: step 5/5.</text>
</comment>
<evidence type="ECO:0000256" key="3">
    <source>
        <dbReference type="HAMAP-Rule" id="MF_01241"/>
    </source>
</evidence>
<keyword evidence="1 3" id="KW-0378">Hydrolase</keyword>
<comment type="similarity">
    <text evidence="3">Belongs to the glucosamine/galactosamine-6-phosphate isomerase family. NagB subfamily.</text>
</comment>
<comment type="function">
    <text evidence="3">Catalyzes the reversible isomerization-deamination of glucosamine 6-phosphate (GlcN6P) to form fructose 6-phosphate (Fru6P) and ammonium ion.</text>
</comment>
<dbReference type="Proteomes" id="UP001597497">
    <property type="component" value="Unassembled WGS sequence"/>
</dbReference>
<name>A0ABW5RFA7_9BACL</name>
<gene>
    <name evidence="3 5" type="primary">nagB</name>
    <name evidence="5" type="ORF">ACFSUC_18920</name>
</gene>
<dbReference type="GO" id="GO:0004342">
    <property type="term" value="F:glucosamine-6-phosphate deaminase activity"/>
    <property type="evidence" value="ECO:0007669"/>
    <property type="project" value="UniProtKB-EC"/>
</dbReference>
<dbReference type="Pfam" id="PF01182">
    <property type="entry name" value="Glucosamine_iso"/>
    <property type="match status" value="1"/>
</dbReference>
<dbReference type="CDD" id="cd01399">
    <property type="entry name" value="GlcN6P_deaminase"/>
    <property type="match status" value="1"/>
</dbReference>
<evidence type="ECO:0000313" key="5">
    <source>
        <dbReference type="EMBL" id="MFD2673627.1"/>
    </source>
</evidence>
<comment type="catalytic activity">
    <reaction evidence="3">
        <text>alpha-D-glucosamine 6-phosphate + H2O = beta-D-fructose 6-phosphate + NH4(+)</text>
        <dbReference type="Rhea" id="RHEA:12172"/>
        <dbReference type="ChEBI" id="CHEBI:15377"/>
        <dbReference type="ChEBI" id="CHEBI:28938"/>
        <dbReference type="ChEBI" id="CHEBI:57634"/>
        <dbReference type="ChEBI" id="CHEBI:75989"/>
        <dbReference type="EC" id="3.5.99.6"/>
    </reaction>
</comment>
<evidence type="ECO:0000259" key="4">
    <source>
        <dbReference type="Pfam" id="PF01182"/>
    </source>
</evidence>
<dbReference type="RefSeq" id="WP_379931212.1">
    <property type="nucleotide sequence ID" value="NZ_JBHUMM010000045.1"/>
</dbReference>
<dbReference type="EC" id="3.5.99.6" evidence="3"/>
<feature type="active site" description="For ring-opening step" evidence="3">
    <location>
        <position position="143"/>
    </location>
</feature>
<feature type="active site" description="Proton acceptor; for ring-opening step" evidence="3">
    <location>
        <position position="138"/>
    </location>
</feature>
<keyword evidence="6" id="KW-1185">Reference proteome</keyword>
<organism evidence="5 6">
    <name type="scientific">Marinicrinis sediminis</name>
    <dbReference type="NCBI Taxonomy" id="1652465"/>
    <lineage>
        <taxon>Bacteria</taxon>
        <taxon>Bacillati</taxon>
        <taxon>Bacillota</taxon>
        <taxon>Bacilli</taxon>
        <taxon>Bacillales</taxon>
        <taxon>Paenibacillaceae</taxon>
    </lineage>
</organism>
<dbReference type="EMBL" id="JBHUMM010000045">
    <property type="protein sequence ID" value="MFD2673627.1"/>
    <property type="molecule type" value="Genomic_DNA"/>
</dbReference>
<protein>
    <recommendedName>
        <fullName evidence="3">Glucosamine-6-phosphate deaminase</fullName>
        <ecNumber evidence="3">3.5.99.6</ecNumber>
    </recommendedName>
    <alternativeName>
        <fullName evidence="3">GlcN6P deaminase</fullName>
        <shortName evidence="3">GNPDA</shortName>
    </alternativeName>
    <alternativeName>
        <fullName evidence="3">Glucosamine-6-phosphate isomerase</fullName>
    </alternativeName>
</protein>
<dbReference type="PANTHER" id="PTHR11280:SF5">
    <property type="entry name" value="GLUCOSAMINE-6-PHOSPHATE ISOMERASE"/>
    <property type="match status" value="1"/>
</dbReference>
<dbReference type="HAMAP" id="MF_01241">
    <property type="entry name" value="GlcN6P_deamin"/>
    <property type="match status" value="1"/>
</dbReference>
<dbReference type="InterPro" id="IPR006148">
    <property type="entry name" value="Glc/Gal-6P_isomerase"/>
</dbReference>
<dbReference type="Gene3D" id="3.40.50.1360">
    <property type="match status" value="1"/>
</dbReference>
<dbReference type="InterPro" id="IPR037171">
    <property type="entry name" value="NagB/RpiA_transferase-like"/>
</dbReference>
<reference evidence="6" key="1">
    <citation type="journal article" date="2019" name="Int. J. Syst. Evol. Microbiol.">
        <title>The Global Catalogue of Microorganisms (GCM) 10K type strain sequencing project: providing services to taxonomists for standard genome sequencing and annotation.</title>
        <authorList>
            <consortium name="The Broad Institute Genomics Platform"/>
            <consortium name="The Broad Institute Genome Sequencing Center for Infectious Disease"/>
            <person name="Wu L."/>
            <person name="Ma J."/>
        </authorList>
    </citation>
    <scope>NUCLEOTIDE SEQUENCE [LARGE SCALE GENOMIC DNA]</scope>
    <source>
        <strain evidence="6">KCTC 33676</strain>
    </source>
</reference>
<dbReference type="PANTHER" id="PTHR11280">
    <property type="entry name" value="GLUCOSAMINE-6-PHOSPHATE ISOMERASE"/>
    <property type="match status" value="1"/>
</dbReference>
<sequence length="257" mass="28600">MRFITAVDRERLEKKLAMMIAAQVTRKPDSVLGLATGSSPMNVYKRLVELYRQGYVDFSEASSVNLDEYTGLHPSDPQSYSSYMNQHLFQHINIQLERTHIPSSDSACMEAECARYEALIQRLGGIDMQLLGIGRNGHIGFNEPSATFPVATHVVHLDESTIRSNAQYFESAEAMPRQAITVGIGTIMQARKVVLMAFGEQKADILQQAFFGQVTPEVPASILQFHPDVTIVADQAAMQTIVRNSKDHKDIEDIVTV</sequence>
<keyword evidence="2 3" id="KW-0119">Carbohydrate metabolism</keyword>
<dbReference type="NCBIfam" id="TIGR00502">
    <property type="entry name" value="nagB"/>
    <property type="match status" value="1"/>
</dbReference>
<evidence type="ECO:0000313" key="6">
    <source>
        <dbReference type="Proteomes" id="UP001597497"/>
    </source>
</evidence>